<gene>
    <name evidence="1" type="ORF">LCGC14_0814970</name>
</gene>
<reference evidence="1" key="1">
    <citation type="journal article" date="2015" name="Nature">
        <title>Complex archaea that bridge the gap between prokaryotes and eukaryotes.</title>
        <authorList>
            <person name="Spang A."/>
            <person name="Saw J.H."/>
            <person name="Jorgensen S.L."/>
            <person name="Zaremba-Niedzwiedzka K."/>
            <person name="Martijn J."/>
            <person name="Lind A.E."/>
            <person name="van Eijk R."/>
            <person name="Schleper C."/>
            <person name="Guy L."/>
            <person name="Ettema T.J."/>
        </authorList>
    </citation>
    <scope>NUCLEOTIDE SEQUENCE</scope>
</reference>
<dbReference type="EMBL" id="LAZR01002259">
    <property type="protein sequence ID" value="KKN32347.1"/>
    <property type="molecule type" value="Genomic_DNA"/>
</dbReference>
<protein>
    <submittedName>
        <fullName evidence="1">Uncharacterized protein</fullName>
    </submittedName>
</protein>
<organism evidence="1">
    <name type="scientific">marine sediment metagenome</name>
    <dbReference type="NCBI Taxonomy" id="412755"/>
    <lineage>
        <taxon>unclassified sequences</taxon>
        <taxon>metagenomes</taxon>
        <taxon>ecological metagenomes</taxon>
    </lineage>
</organism>
<evidence type="ECO:0000313" key="1">
    <source>
        <dbReference type="EMBL" id="KKN32347.1"/>
    </source>
</evidence>
<name>A0A0F9Q5X8_9ZZZZ</name>
<accession>A0A0F9Q5X8</accession>
<dbReference type="AlphaFoldDB" id="A0A0F9Q5X8"/>
<comment type="caution">
    <text evidence="1">The sequence shown here is derived from an EMBL/GenBank/DDBJ whole genome shotgun (WGS) entry which is preliminary data.</text>
</comment>
<sequence>MKLTDEEMKRVKESLCTYDKRSPYFDEKFNEERGDCYCDSCFRGQAWMAELILKLIREE</sequence>
<proteinExistence type="predicted"/>